<dbReference type="GO" id="GO:0016301">
    <property type="term" value="F:kinase activity"/>
    <property type="evidence" value="ECO:0007669"/>
    <property type="project" value="UniProtKB-KW"/>
</dbReference>
<dbReference type="EC" id="2.7.1.40" evidence="3"/>
<organism evidence="13">
    <name type="scientific">human gut metagenome</name>
    <dbReference type="NCBI Taxonomy" id="408170"/>
    <lineage>
        <taxon>unclassified sequences</taxon>
        <taxon>metagenomes</taxon>
        <taxon>organismal metagenomes</taxon>
    </lineage>
</organism>
<evidence type="ECO:0000256" key="3">
    <source>
        <dbReference type="ARBA" id="ARBA00012142"/>
    </source>
</evidence>
<accession>K1SKP5</accession>
<feature type="non-terminal residue" evidence="13">
    <location>
        <position position="217"/>
    </location>
</feature>
<dbReference type="AlphaFoldDB" id="K1SKP5"/>
<dbReference type="EMBL" id="AJWZ01005946">
    <property type="protein sequence ID" value="EKC61167.1"/>
    <property type="molecule type" value="Genomic_DNA"/>
</dbReference>
<keyword evidence="8" id="KW-0067">ATP-binding</keyword>
<keyword evidence="4 13" id="KW-0808">Transferase</keyword>
<keyword evidence="6" id="KW-0547">Nucleotide-binding</keyword>
<dbReference type="Gene3D" id="3.20.20.60">
    <property type="entry name" value="Phosphoenolpyruvate-binding domains"/>
    <property type="match status" value="1"/>
</dbReference>
<dbReference type="InterPro" id="IPR015793">
    <property type="entry name" value="Pyrv_Knase_brl"/>
</dbReference>
<dbReference type="SUPFAM" id="SSF52935">
    <property type="entry name" value="PK C-terminal domain-like"/>
    <property type="match status" value="1"/>
</dbReference>
<dbReference type="InterPro" id="IPR036918">
    <property type="entry name" value="Pyrv_Knase_C_sf"/>
</dbReference>
<dbReference type="PANTHER" id="PTHR11817">
    <property type="entry name" value="PYRUVATE KINASE"/>
    <property type="match status" value="1"/>
</dbReference>
<comment type="similarity">
    <text evidence="2">Belongs to the pyruvate kinase family.</text>
</comment>
<evidence type="ECO:0000256" key="6">
    <source>
        <dbReference type="ARBA" id="ARBA00022741"/>
    </source>
</evidence>
<proteinExistence type="inferred from homology"/>
<evidence type="ECO:0000256" key="9">
    <source>
        <dbReference type="ARBA" id="ARBA00022842"/>
    </source>
</evidence>
<keyword evidence="5" id="KW-0479">Metal-binding</keyword>
<gene>
    <name evidence="13" type="ORF">OBE_08615</name>
</gene>
<dbReference type="GO" id="GO:0004743">
    <property type="term" value="F:pyruvate kinase activity"/>
    <property type="evidence" value="ECO:0007669"/>
    <property type="project" value="UniProtKB-EC"/>
</dbReference>
<keyword evidence="7 13" id="KW-0418">Kinase</keyword>
<evidence type="ECO:0000256" key="8">
    <source>
        <dbReference type="ARBA" id="ARBA00022840"/>
    </source>
</evidence>
<keyword evidence="9" id="KW-0460">Magnesium</keyword>
<keyword evidence="10" id="KW-0324">Glycolysis</keyword>
<evidence type="ECO:0000256" key="7">
    <source>
        <dbReference type="ARBA" id="ARBA00022777"/>
    </source>
</evidence>
<evidence type="ECO:0000256" key="5">
    <source>
        <dbReference type="ARBA" id="ARBA00022723"/>
    </source>
</evidence>
<protein>
    <recommendedName>
        <fullName evidence="3">pyruvate kinase</fullName>
        <ecNumber evidence="3">2.7.1.40</ecNumber>
    </recommendedName>
</protein>
<dbReference type="UniPathway" id="UPA00109">
    <property type="reaction ID" value="UER00188"/>
</dbReference>
<reference evidence="13" key="1">
    <citation type="journal article" date="2013" name="Environ. Microbiol.">
        <title>Microbiota from the distal guts of lean and obese adolescents exhibit partial functional redundancy besides clear differences in community structure.</title>
        <authorList>
            <person name="Ferrer M."/>
            <person name="Ruiz A."/>
            <person name="Lanza F."/>
            <person name="Haange S.B."/>
            <person name="Oberbach A."/>
            <person name="Till H."/>
            <person name="Bargiela R."/>
            <person name="Campoy C."/>
            <person name="Segura M.T."/>
            <person name="Richter M."/>
            <person name="von Bergen M."/>
            <person name="Seifert J."/>
            <person name="Suarez A."/>
        </authorList>
    </citation>
    <scope>NUCLEOTIDE SEQUENCE</scope>
</reference>
<comment type="pathway">
    <text evidence="1">Carbohydrate degradation; glycolysis; pyruvate from D-glyceraldehyde 3-phosphate: step 5/5.</text>
</comment>
<dbReference type="SUPFAM" id="SSF51621">
    <property type="entry name" value="Phosphoenolpyruvate/pyruvate domain"/>
    <property type="match status" value="1"/>
</dbReference>
<feature type="domain" description="Pyruvate kinase barrel" evidence="12">
    <location>
        <begin position="3"/>
        <end position="150"/>
    </location>
</feature>
<sequence length="217" mass="24315">MTYQMEQELDLIYVSASFVRNKEDVAEMRKVLDDNGGKDVKILAKIENQEGIDNFEEILAACDGIMVARGDMAVEVPFEEVPVVQKRFIKRCNEEGKLVITATQMLESMTNNPLPTRAEVSDVANAIYDRTGCIMLSGETAMGDYPLECVNTMVKVAKSVEPTINYWKRFTKKDWKIEEADIESHAAYTTCVTARDIKADAIIDYTHTGNSARRLAG</sequence>
<evidence type="ECO:0000256" key="4">
    <source>
        <dbReference type="ARBA" id="ARBA00022679"/>
    </source>
</evidence>
<dbReference type="GO" id="GO:0005524">
    <property type="term" value="F:ATP binding"/>
    <property type="evidence" value="ECO:0007669"/>
    <property type="project" value="UniProtKB-KW"/>
</dbReference>
<evidence type="ECO:0000313" key="13">
    <source>
        <dbReference type="EMBL" id="EKC61167.1"/>
    </source>
</evidence>
<dbReference type="InterPro" id="IPR015813">
    <property type="entry name" value="Pyrv/PenolPyrv_kinase-like_dom"/>
</dbReference>
<evidence type="ECO:0000256" key="11">
    <source>
        <dbReference type="ARBA" id="ARBA00023317"/>
    </source>
</evidence>
<dbReference type="InterPro" id="IPR001697">
    <property type="entry name" value="Pyr_Knase"/>
</dbReference>
<evidence type="ECO:0000259" key="12">
    <source>
        <dbReference type="Pfam" id="PF00224"/>
    </source>
</evidence>
<evidence type="ECO:0000256" key="1">
    <source>
        <dbReference type="ARBA" id="ARBA00004997"/>
    </source>
</evidence>
<dbReference type="InterPro" id="IPR040442">
    <property type="entry name" value="Pyrv_kinase-like_dom_sf"/>
</dbReference>
<comment type="caution">
    <text evidence="13">The sequence shown here is derived from an EMBL/GenBank/DDBJ whole genome shotgun (WGS) entry which is preliminary data.</text>
</comment>
<dbReference type="Pfam" id="PF00224">
    <property type="entry name" value="PK"/>
    <property type="match status" value="1"/>
</dbReference>
<evidence type="ECO:0000256" key="10">
    <source>
        <dbReference type="ARBA" id="ARBA00023152"/>
    </source>
</evidence>
<dbReference type="InterPro" id="IPR018209">
    <property type="entry name" value="Pyrv_Knase_AS"/>
</dbReference>
<keyword evidence="11 13" id="KW-0670">Pyruvate</keyword>
<dbReference type="GO" id="GO:0030955">
    <property type="term" value="F:potassium ion binding"/>
    <property type="evidence" value="ECO:0007669"/>
    <property type="project" value="InterPro"/>
</dbReference>
<name>K1SKP5_9ZZZZ</name>
<dbReference type="PROSITE" id="PS00110">
    <property type="entry name" value="PYRUVATE_KINASE"/>
    <property type="match status" value="1"/>
</dbReference>
<dbReference type="PRINTS" id="PR01050">
    <property type="entry name" value="PYRUVTKNASE"/>
</dbReference>
<evidence type="ECO:0000256" key="2">
    <source>
        <dbReference type="ARBA" id="ARBA00008663"/>
    </source>
</evidence>
<dbReference type="GO" id="GO:0000287">
    <property type="term" value="F:magnesium ion binding"/>
    <property type="evidence" value="ECO:0007669"/>
    <property type="project" value="InterPro"/>
</dbReference>